<evidence type="ECO:0000259" key="9">
    <source>
        <dbReference type="Pfam" id="PF02186"/>
    </source>
</evidence>
<sequence length="282" mass="32049">MSLEAQRSAFKQRALAQPTIVKANLAGDQALSLDHIPFAGSDPDAGADGRRRDGDGDDDDDDDDGQTKPDYSKRTFIPIQGGIPSTKTIAHQLYDIIDYLKQYKDTGQKFTRLELVRKLGYNPDHDIWHQLVINERVAFRDDTEQYSFKTKYDLRDKDALYRLLSKNKDRGIEVKDLREGWVDVVKAVAEMEAEGRVSIIRGKDGPKTVFWSDPQYKITISPEFIEYWRNTKVPVLPEELDKELARAGLKAMALSVNEDMDGAANEPIDKNQAARNKLAKRY</sequence>
<dbReference type="STRING" id="1555241.A0A4P9X6I9"/>
<gene>
    <name evidence="12" type="ORF">CXG81DRAFT_19302</name>
</gene>
<evidence type="ECO:0000256" key="6">
    <source>
        <dbReference type="ARBA" id="ARBA00025581"/>
    </source>
</evidence>
<evidence type="ECO:0000256" key="2">
    <source>
        <dbReference type="ARBA" id="ARBA00023015"/>
    </source>
</evidence>
<dbReference type="PIRSF" id="PIRSF016398">
    <property type="entry name" value="TFIIE-beta"/>
    <property type="match status" value="1"/>
</dbReference>
<dbReference type="InterPro" id="IPR054600">
    <property type="entry name" value="TFA2_E-tether"/>
</dbReference>
<proteinExistence type="inferred from homology"/>
<dbReference type="GO" id="GO:0005673">
    <property type="term" value="C:transcription factor TFIIE complex"/>
    <property type="evidence" value="ECO:0007669"/>
    <property type="project" value="UniProtKB-UniRule"/>
</dbReference>
<keyword evidence="3 7" id="KW-0238">DNA-binding</keyword>
<evidence type="ECO:0000313" key="13">
    <source>
        <dbReference type="Proteomes" id="UP000274922"/>
    </source>
</evidence>
<keyword evidence="4 7" id="KW-0804">Transcription</keyword>
<keyword evidence="5 7" id="KW-0539">Nucleus</keyword>
<keyword evidence="2 7" id="KW-0805">Transcription regulation</keyword>
<comment type="subunit">
    <text evidence="7">Tetramer of two alpha and two beta chains.</text>
</comment>
<feature type="domain" description="TFA2 Winged helix" evidence="10">
    <location>
        <begin position="155"/>
        <end position="211"/>
    </location>
</feature>
<dbReference type="OrthoDB" id="3907302at2759"/>
<evidence type="ECO:0000256" key="1">
    <source>
        <dbReference type="ARBA" id="ARBA00004123"/>
    </source>
</evidence>
<dbReference type="GO" id="GO:0006367">
    <property type="term" value="P:transcription initiation at RNA polymerase II promoter"/>
    <property type="evidence" value="ECO:0007669"/>
    <property type="project" value="UniProtKB-UniRule"/>
</dbReference>
<dbReference type="Pfam" id="PF02186">
    <property type="entry name" value="TFIIE_beta"/>
    <property type="match status" value="1"/>
</dbReference>
<evidence type="ECO:0000256" key="4">
    <source>
        <dbReference type="ARBA" id="ARBA00023163"/>
    </source>
</evidence>
<dbReference type="EMBL" id="ML014198">
    <property type="protein sequence ID" value="RKP00794.1"/>
    <property type="molecule type" value="Genomic_DNA"/>
</dbReference>
<evidence type="ECO:0000256" key="5">
    <source>
        <dbReference type="ARBA" id="ARBA00023242"/>
    </source>
</evidence>
<feature type="region of interest" description="Disordered" evidence="8">
    <location>
        <begin position="34"/>
        <end position="77"/>
    </location>
</feature>
<feature type="region of interest" description="Disordered" evidence="8">
    <location>
        <begin position="262"/>
        <end position="282"/>
    </location>
</feature>
<feature type="compositionally biased region" description="Acidic residues" evidence="8">
    <location>
        <begin position="55"/>
        <end position="64"/>
    </location>
</feature>
<dbReference type="GO" id="GO:0001097">
    <property type="term" value="F:TFIIH-class transcription factor complex binding"/>
    <property type="evidence" value="ECO:0007669"/>
    <property type="project" value="TreeGrafter"/>
</dbReference>
<dbReference type="GO" id="GO:0003677">
    <property type="term" value="F:DNA binding"/>
    <property type="evidence" value="ECO:0007669"/>
    <property type="project" value="UniProtKB-UniRule"/>
</dbReference>
<evidence type="ECO:0000259" key="10">
    <source>
        <dbReference type="Pfam" id="PF18121"/>
    </source>
</evidence>
<feature type="domain" description="TFIIE beta" evidence="9">
    <location>
        <begin position="91"/>
        <end position="153"/>
    </location>
</feature>
<dbReference type="PANTHER" id="PTHR12716:SF8">
    <property type="entry name" value="TRANSCRIPTION INITIATION FACTOR IIE SUBUNIT BETA"/>
    <property type="match status" value="1"/>
</dbReference>
<keyword evidence="13" id="KW-1185">Reference proteome</keyword>
<dbReference type="Pfam" id="PF18121">
    <property type="entry name" value="TFA2_Winged_2"/>
    <property type="match status" value="1"/>
</dbReference>
<dbReference type="Proteomes" id="UP000274922">
    <property type="component" value="Unassembled WGS sequence"/>
</dbReference>
<comment type="function">
    <text evidence="6 7">Recruits TFIIH to the initiation complex and stimulates the RNA polymerase II C-terminal domain kinase and DNA-dependent ATPase activities of TFIIH. Both TFIIH and TFIIE are required for promoter clearance by RNA polymerase.</text>
</comment>
<dbReference type="AlphaFoldDB" id="A0A4P9X6I9"/>
<evidence type="ECO:0000256" key="7">
    <source>
        <dbReference type="PIRNR" id="PIRNR016398"/>
    </source>
</evidence>
<name>A0A4P9X6I9_9FUNG</name>
<evidence type="ECO:0000259" key="11">
    <source>
        <dbReference type="Pfam" id="PF22254"/>
    </source>
</evidence>
<organism evidence="12 13">
    <name type="scientific">Caulochytrium protostelioides</name>
    <dbReference type="NCBI Taxonomy" id="1555241"/>
    <lineage>
        <taxon>Eukaryota</taxon>
        <taxon>Fungi</taxon>
        <taxon>Fungi incertae sedis</taxon>
        <taxon>Chytridiomycota</taxon>
        <taxon>Chytridiomycota incertae sedis</taxon>
        <taxon>Chytridiomycetes</taxon>
        <taxon>Caulochytriales</taxon>
        <taxon>Caulochytriaceae</taxon>
        <taxon>Caulochytrium</taxon>
    </lineage>
</organism>
<accession>A0A4P9X6I9</accession>
<comment type="subcellular location">
    <subcellularLocation>
        <location evidence="1 7">Nucleus</location>
    </subcellularLocation>
</comment>
<dbReference type="InterPro" id="IPR040501">
    <property type="entry name" value="TFA2_Winged_2"/>
</dbReference>
<evidence type="ECO:0000256" key="8">
    <source>
        <dbReference type="SAM" id="MobiDB-lite"/>
    </source>
</evidence>
<dbReference type="PANTHER" id="PTHR12716">
    <property type="entry name" value="TRANSCRIPTION INITIATION FACTOR IIE, BETA SUBUNIT"/>
    <property type="match status" value="1"/>
</dbReference>
<dbReference type="Pfam" id="PF22254">
    <property type="entry name" value="TFA2_E-tether"/>
    <property type="match status" value="1"/>
</dbReference>
<evidence type="ECO:0000256" key="3">
    <source>
        <dbReference type="ARBA" id="ARBA00023125"/>
    </source>
</evidence>
<dbReference type="InterPro" id="IPR016656">
    <property type="entry name" value="TFIIE-bsu"/>
</dbReference>
<protein>
    <recommendedName>
        <fullName evidence="7">Transcription initiation factor IIE subunit beta</fullName>
    </recommendedName>
</protein>
<evidence type="ECO:0000313" key="12">
    <source>
        <dbReference type="EMBL" id="RKP00794.1"/>
    </source>
</evidence>
<dbReference type="InterPro" id="IPR003166">
    <property type="entry name" value="TFIIE_bsu_DNA-bd"/>
</dbReference>
<reference evidence="13" key="1">
    <citation type="journal article" date="2018" name="Nat. Microbiol.">
        <title>Leveraging single-cell genomics to expand the fungal tree of life.</title>
        <authorList>
            <person name="Ahrendt S.R."/>
            <person name="Quandt C.A."/>
            <person name="Ciobanu D."/>
            <person name="Clum A."/>
            <person name="Salamov A."/>
            <person name="Andreopoulos B."/>
            <person name="Cheng J.F."/>
            <person name="Woyke T."/>
            <person name="Pelin A."/>
            <person name="Henrissat B."/>
            <person name="Reynolds N.K."/>
            <person name="Benny G.L."/>
            <person name="Smith M.E."/>
            <person name="James T.Y."/>
            <person name="Grigoriev I.V."/>
        </authorList>
    </citation>
    <scope>NUCLEOTIDE SEQUENCE [LARGE SCALE GENOMIC DNA]</scope>
    <source>
        <strain evidence="13">ATCC 52028</strain>
    </source>
</reference>
<comment type="similarity">
    <text evidence="7">Belongs to the TFIIE beta subunit family.</text>
</comment>
<feature type="domain" description="Transcription initiation factor IIE subunit beta E-tether" evidence="11">
    <location>
        <begin position="219"/>
        <end position="250"/>
    </location>
</feature>